<dbReference type="RefSeq" id="WP_002739452.1">
    <property type="nucleotide sequence ID" value="NZ_CP012029.1"/>
</dbReference>
<proteinExistence type="predicted"/>
<accession>A0A0E3B0X4</accession>
<dbReference type="GO" id="GO:0007165">
    <property type="term" value="P:signal transduction"/>
    <property type="evidence" value="ECO:0007669"/>
    <property type="project" value="InterPro"/>
</dbReference>
<dbReference type="PANTHER" id="PTHR22617">
    <property type="entry name" value="CHEMOTAXIS SENSOR HISTIDINE KINASE-RELATED"/>
    <property type="match status" value="1"/>
</dbReference>
<evidence type="ECO:0000259" key="1">
    <source>
        <dbReference type="PROSITE" id="PS50851"/>
    </source>
</evidence>
<dbReference type="PROSITE" id="PS50851">
    <property type="entry name" value="CHEW"/>
    <property type="match status" value="1"/>
</dbReference>
<gene>
    <name evidence="2" type="ORF">LBBP_02641</name>
</gene>
<sequence>MASFDSKHYLESLEADKTTESQKEYLTFNVNKEIFGIDILKIHEILKPVPITRIPNGGDYILGVINLRGEIIPIIDLKQVFGIGYSDIIPSTRIIVVVQDEKRAGILVDTVRQVIKIQYDKVNSNTTDDLTLNYSSLIESVSQADKTLILNLNLSVLINFEREEI</sequence>
<dbReference type="Gene3D" id="2.40.50.180">
    <property type="entry name" value="CheA-289, Domain 4"/>
    <property type="match status" value="1"/>
</dbReference>
<name>A0A0E3B0X4_LEPBO</name>
<dbReference type="Proteomes" id="UP000058857">
    <property type="component" value="Chromosome 1"/>
</dbReference>
<dbReference type="InterPro" id="IPR036061">
    <property type="entry name" value="CheW-like_dom_sf"/>
</dbReference>
<dbReference type="GO" id="GO:0005829">
    <property type="term" value="C:cytosol"/>
    <property type="evidence" value="ECO:0007669"/>
    <property type="project" value="TreeGrafter"/>
</dbReference>
<feature type="domain" description="CheW-like" evidence="1">
    <location>
        <begin position="22"/>
        <end position="163"/>
    </location>
</feature>
<dbReference type="InterPro" id="IPR039315">
    <property type="entry name" value="CheW"/>
</dbReference>
<dbReference type="PANTHER" id="PTHR22617:SF23">
    <property type="entry name" value="CHEMOTAXIS PROTEIN CHEW"/>
    <property type="match status" value="1"/>
</dbReference>
<dbReference type="InterPro" id="IPR002545">
    <property type="entry name" value="CheW-lke_dom"/>
</dbReference>
<reference evidence="2 3" key="1">
    <citation type="journal article" date="2015" name="PLoS Negl. Trop. Dis.">
        <title>Distribution of Plasmids in Distinct Leptospira Pathogenic Species.</title>
        <authorList>
            <person name="Wang Y."/>
            <person name="Zhuang X."/>
            <person name="Zhong Y."/>
            <person name="Zhang C."/>
            <person name="Zhang Y."/>
            <person name="Zeng L."/>
            <person name="Zhu Y."/>
            <person name="He P."/>
            <person name="Dong K."/>
            <person name="Pal U."/>
            <person name="Guo X."/>
            <person name="Qin J."/>
        </authorList>
    </citation>
    <scope>NUCLEOTIDE SEQUENCE [LARGE SCALE GENOMIC DNA]</scope>
    <source>
        <strain evidence="2 3">56604</strain>
    </source>
</reference>
<organism evidence="2">
    <name type="scientific">Leptospira borgpetersenii serovar Ballum</name>
    <dbReference type="NCBI Taxonomy" id="280505"/>
    <lineage>
        <taxon>Bacteria</taxon>
        <taxon>Pseudomonadati</taxon>
        <taxon>Spirochaetota</taxon>
        <taxon>Spirochaetia</taxon>
        <taxon>Leptospirales</taxon>
        <taxon>Leptospiraceae</taxon>
        <taxon>Leptospira</taxon>
    </lineage>
</organism>
<dbReference type="Gene3D" id="2.30.30.40">
    <property type="entry name" value="SH3 Domains"/>
    <property type="match status" value="1"/>
</dbReference>
<protein>
    <submittedName>
        <fullName evidence="2">CheW-like protein</fullName>
    </submittedName>
</protein>
<dbReference type="AlphaFoldDB" id="A0A0E3B0X4"/>
<dbReference type="Pfam" id="PF01584">
    <property type="entry name" value="CheW"/>
    <property type="match status" value="1"/>
</dbReference>
<dbReference type="SMART" id="SM00260">
    <property type="entry name" value="CheW"/>
    <property type="match status" value="1"/>
</dbReference>
<dbReference type="PATRIC" id="fig|280505.15.peg.2578"/>
<dbReference type="SUPFAM" id="SSF50341">
    <property type="entry name" value="CheW-like"/>
    <property type="match status" value="1"/>
</dbReference>
<dbReference type="EMBL" id="CP012029">
    <property type="protein sequence ID" value="ALO26866.1"/>
    <property type="molecule type" value="Genomic_DNA"/>
</dbReference>
<evidence type="ECO:0000313" key="3">
    <source>
        <dbReference type="Proteomes" id="UP000058857"/>
    </source>
</evidence>
<evidence type="ECO:0000313" key="2">
    <source>
        <dbReference type="EMBL" id="ALO26866.1"/>
    </source>
</evidence>
<dbReference type="GO" id="GO:0006935">
    <property type="term" value="P:chemotaxis"/>
    <property type="evidence" value="ECO:0007669"/>
    <property type="project" value="InterPro"/>
</dbReference>